<dbReference type="OrthoDB" id="6039667at2759"/>
<dbReference type="AlphaFoldDB" id="A0A8S3ZG61"/>
<comment type="caution">
    <text evidence="1">The sequence shown here is derived from an EMBL/GenBank/DDBJ whole genome shotgun (WGS) entry which is preliminary data.</text>
</comment>
<keyword evidence="2" id="KW-1185">Reference proteome</keyword>
<name>A0A8S3ZG61_9EUPU</name>
<accession>A0A8S3ZG61</accession>
<proteinExistence type="predicted"/>
<dbReference type="EMBL" id="CAJHNH020002513">
    <property type="protein sequence ID" value="CAG5126955.1"/>
    <property type="molecule type" value="Genomic_DNA"/>
</dbReference>
<dbReference type="Proteomes" id="UP000678393">
    <property type="component" value="Unassembled WGS sequence"/>
</dbReference>
<protein>
    <submittedName>
        <fullName evidence="1">Uncharacterized protein</fullName>
    </submittedName>
</protein>
<gene>
    <name evidence="1" type="ORF">CUNI_LOCUS12513</name>
</gene>
<reference evidence="1" key="1">
    <citation type="submission" date="2021-04" db="EMBL/GenBank/DDBJ databases">
        <authorList>
            <consortium name="Molecular Ecology Group"/>
        </authorList>
    </citation>
    <scope>NUCLEOTIDE SEQUENCE</scope>
</reference>
<organism evidence="1 2">
    <name type="scientific">Candidula unifasciata</name>
    <dbReference type="NCBI Taxonomy" id="100452"/>
    <lineage>
        <taxon>Eukaryota</taxon>
        <taxon>Metazoa</taxon>
        <taxon>Spiralia</taxon>
        <taxon>Lophotrochozoa</taxon>
        <taxon>Mollusca</taxon>
        <taxon>Gastropoda</taxon>
        <taxon>Heterobranchia</taxon>
        <taxon>Euthyneura</taxon>
        <taxon>Panpulmonata</taxon>
        <taxon>Eupulmonata</taxon>
        <taxon>Stylommatophora</taxon>
        <taxon>Helicina</taxon>
        <taxon>Helicoidea</taxon>
        <taxon>Geomitridae</taxon>
        <taxon>Candidula</taxon>
    </lineage>
</organism>
<sequence length="170" mass="19893">MAFHHEWAWYNINYPNPDGAVCRLKMDDKEWKRITRWRDLDWFKNGGLESGTILFNNRNCVRPPPDANSGTPHLLPAAGIPSASHARRHPWFYYELYQRMLEEREDLARCGLLPPDQVCHVSPCAGPKQNRARKIMTAAQRHDQEVDQCLNAVHEMERDGWFDTVDSRYC</sequence>
<evidence type="ECO:0000313" key="2">
    <source>
        <dbReference type="Proteomes" id="UP000678393"/>
    </source>
</evidence>
<evidence type="ECO:0000313" key="1">
    <source>
        <dbReference type="EMBL" id="CAG5126955.1"/>
    </source>
</evidence>